<keyword evidence="4" id="KW-1133">Transmembrane helix</keyword>
<evidence type="ECO:0000259" key="5">
    <source>
        <dbReference type="SMART" id="SM01403"/>
    </source>
</evidence>
<dbReference type="SMART" id="SM01403">
    <property type="entry name" value="Ribosomal_S10"/>
    <property type="match status" value="1"/>
</dbReference>
<evidence type="ECO:0000256" key="3">
    <source>
        <dbReference type="ARBA" id="ARBA00023274"/>
    </source>
</evidence>
<dbReference type="PANTHER" id="PTHR11700">
    <property type="entry name" value="30S RIBOSOMAL PROTEIN S10 FAMILY MEMBER"/>
    <property type="match status" value="1"/>
</dbReference>
<dbReference type="Gene3D" id="3.30.70.600">
    <property type="entry name" value="Ribosomal protein S10 domain"/>
    <property type="match status" value="1"/>
</dbReference>
<dbReference type="GO" id="GO:0005840">
    <property type="term" value="C:ribosome"/>
    <property type="evidence" value="ECO:0007669"/>
    <property type="project" value="UniProtKB-KW"/>
</dbReference>
<feature type="domain" description="Small ribosomal subunit protein uS10" evidence="5">
    <location>
        <begin position="13"/>
        <end position="96"/>
    </location>
</feature>
<sequence>MASRNPSKTLMKNLFIFGTKNRSMSTLSSSSLIRLPERRKVYTVNRSPHIDKKSREQFEMRIKSQYQVLQVSPHELHSKYFWLKRQRMFGAQFELQFSSKTRLDLERVILPLLLIVDFLLFTLINGFVFSLLTF</sequence>
<evidence type="ECO:0000256" key="1">
    <source>
        <dbReference type="ARBA" id="ARBA00007102"/>
    </source>
</evidence>
<accession>A0AA41RZ75</accession>
<keyword evidence="3" id="KW-0687">Ribonucleoprotein</keyword>
<keyword evidence="4" id="KW-0472">Membrane</keyword>
<dbReference type="Proteomes" id="UP001177140">
    <property type="component" value="Unassembled WGS sequence"/>
</dbReference>
<dbReference type="GO" id="GO:0003735">
    <property type="term" value="F:structural constituent of ribosome"/>
    <property type="evidence" value="ECO:0007669"/>
    <property type="project" value="InterPro"/>
</dbReference>
<evidence type="ECO:0000256" key="4">
    <source>
        <dbReference type="SAM" id="Phobius"/>
    </source>
</evidence>
<dbReference type="GO" id="GO:0006412">
    <property type="term" value="P:translation"/>
    <property type="evidence" value="ECO:0007669"/>
    <property type="project" value="InterPro"/>
</dbReference>
<reference evidence="6" key="1">
    <citation type="submission" date="2022-03" db="EMBL/GenBank/DDBJ databases">
        <title>A functionally conserved STORR gene fusion in Papaver species that diverged 16.8 million years ago.</title>
        <authorList>
            <person name="Catania T."/>
        </authorList>
    </citation>
    <scope>NUCLEOTIDE SEQUENCE</scope>
    <source>
        <strain evidence="6">S-191538</strain>
    </source>
</reference>
<evidence type="ECO:0000313" key="7">
    <source>
        <dbReference type="Proteomes" id="UP001177140"/>
    </source>
</evidence>
<evidence type="ECO:0000313" key="6">
    <source>
        <dbReference type="EMBL" id="MCL7026474.1"/>
    </source>
</evidence>
<protein>
    <recommendedName>
        <fullName evidence="5">Small ribosomal subunit protein uS10 domain-containing protein</fullName>
    </recommendedName>
</protein>
<dbReference type="InterPro" id="IPR027486">
    <property type="entry name" value="Ribosomal_uS10_dom"/>
</dbReference>
<dbReference type="Pfam" id="PF00338">
    <property type="entry name" value="Ribosomal_S10"/>
    <property type="match status" value="1"/>
</dbReference>
<dbReference type="SUPFAM" id="SSF54999">
    <property type="entry name" value="Ribosomal protein S10"/>
    <property type="match status" value="1"/>
</dbReference>
<evidence type="ECO:0000256" key="2">
    <source>
        <dbReference type="ARBA" id="ARBA00022980"/>
    </source>
</evidence>
<name>A0AA41RZ75_PAPNU</name>
<keyword evidence="2" id="KW-0689">Ribosomal protein</keyword>
<dbReference type="AlphaFoldDB" id="A0AA41RZ75"/>
<organism evidence="6 7">
    <name type="scientific">Papaver nudicaule</name>
    <name type="common">Iceland poppy</name>
    <dbReference type="NCBI Taxonomy" id="74823"/>
    <lineage>
        <taxon>Eukaryota</taxon>
        <taxon>Viridiplantae</taxon>
        <taxon>Streptophyta</taxon>
        <taxon>Embryophyta</taxon>
        <taxon>Tracheophyta</taxon>
        <taxon>Spermatophyta</taxon>
        <taxon>Magnoliopsida</taxon>
        <taxon>Ranunculales</taxon>
        <taxon>Papaveraceae</taxon>
        <taxon>Papaveroideae</taxon>
        <taxon>Papaver</taxon>
    </lineage>
</organism>
<gene>
    <name evidence="6" type="ORF">MKW94_030163</name>
</gene>
<dbReference type="InterPro" id="IPR036838">
    <property type="entry name" value="Ribosomal_uS10_dom_sf"/>
</dbReference>
<feature type="transmembrane region" description="Helical" evidence="4">
    <location>
        <begin position="108"/>
        <end position="132"/>
    </location>
</feature>
<comment type="caution">
    <text evidence="6">The sequence shown here is derived from an EMBL/GenBank/DDBJ whole genome shotgun (WGS) entry which is preliminary data.</text>
</comment>
<dbReference type="InterPro" id="IPR001848">
    <property type="entry name" value="Ribosomal_uS10"/>
</dbReference>
<comment type="similarity">
    <text evidence="1">Belongs to the universal ribosomal protein uS10 family.</text>
</comment>
<keyword evidence="4" id="KW-0812">Transmembrane</keyword>
<proteinExistence type="inferred from homology"/>
<dbReference type="GO" id="GO:1990904">
    <property type="term" value="C:ribonucleoprotein complex"/>
    <property type="evidence" value="ECO:0007669"/>
    <property type="project" value="UniProtKB-KW"/>
</dbReference>
<dbReference type="EMBL" id="JAJJMA010057090">
    <property type="protein sequence ID" value="MCL7026474.1"/>
    <property type="molecule type" value="Genomic_DNA"/>
</dbReference>
<keyword evidence="7" id="KW-1185">Reference proteome</keyword>